<dbReference type="Gene3D" id="3.90.1150.10">
    <property type="entry name" value="Aspartate Aminotransferase, domain 1"/>
    <property type="match status" value="1"/>
</dbReference>
<keyword evidence="9" id="KW-1185">Reference proteome</keyword>
<name>A0A7G6E8M1_THEFR</name>
<evidence type="ECO:0000256" key="2">
    <source>
        <dbReference type="ARBA" id="ARBA00007441"/>
    </source>
</evidence>
<dbReference type="Pfam" id="PF00155">
    <property type="entry name" value="Aminotran_1_2"/>
    <property type="match status" value="1"/>
</dbReference>
<dbReference type="PANTHER" id="PTHR42790:SF19">
    <property type="entry name" value="KYNURENINE_ALPHA-AMINOADIPATE AMINOTRANSFERASE, MITOCHONDRIAL"/>
    <property type="match status" value="1"/>
</dbReference>
<keyword evidence="4 8" id="KW-0032">Aminotransferase</keyword>
<comment type="similarity">
    <text evidence="2">Belongs to the class-I pyridoxal-phosphate-dependent aminotransferase family.</text>
</comment>
<dbReference type="FunFam" id="3.40.640.10:FF:000053">
    <property type="entry name" value="Aminotransferase, class I"/>
    <property type="match status" value="1"/>
</dbReference>
<dbReference type="SUPFAM" id="SSF53383">
    <property type="entry name" value="PLP-dependent transferases"/>
    <property type="match status" value="1"/>
</dbReference>
<dbReference type="AlphaFoldDB" id="A0A7G6E8M1"/>
<dbReference type="InterPro" id="IPR015422">
    <property type="entry name" value="PyrdxlP-dep_Trfase_small"/>
</dbReference>
<evidence type="ECO:0000313" key="8">
    <source>
        <dbReference type="EMBL" id="QNB48425.1"/>
    </source>
</evidence>
<dbReference type="GO" id="GO:1901605">
    <property type="term" value="P:alpha-amino acid metabolic process"/>
    <property type="evidence" value="ECO:0007669"/>
    <property type="project" value="TreeGrafter"/>
</dbReference>
<dbReference type="InterPro" id="IPR015421">
    <property type="entry name" value="PyrdxlP-dep_Trfase_major"/>
</dbReference>
<dbReference type="InterPro" id="IPR015424">
    <property type="entry name" value="PyrdxlP-dep_Trfase"/>
</dbReference>
<dbReference type="KEGG" id="tfr:BR63_13070"/>
<dbReference type="Gene3D" id="3.40.640.10">
    <property type="entry name" value="Type I PLP-dependent aspartate aminotransferase-like (Major domain)"/>
    <property type="match status" value="1"/>
</dbReference>
<evidence type="ECO:0000313" key="9">
    <source>
        <dbReference type="Proteomes" id="UP000515847"/>
    </source>
</evidence>
<feature type="domain" description="Aminotransferase class I/classII large" evidence="7">
    <location>
        <begin position="44"/>
        <end position="381"/>
    </location>
</feature>
<sequence>MFSRAVANATGNVIREILKLTQQPDVISFAGGLPSPDAFPGEELQEIAAQIIGKYKNEVLQYGTSEGYLPLRQFVAGWVKEKGIEAEAADVLIISGSQQGIDLLGKTFINPGDGILLENPTYLAAIQIFNVYQGKFNLVNTDEQGLIPASLRAAAEKSTNKLVYLVPTFQNPTGTTLSLARRREIAGMLEELGLVLVEDDPYGDLRYSGDPLPAIKAYDQQNRVVYLGSFSKIISPGLRVGFAIGPREILGKMVIGKQTTDVHTSNLSQMIIYEFCRQGLLTPHIASVREKYGRKRDLMLELLDKYFPEEVTWTKPEGGLFIWAELPQGVSSTELLQEAVKEKVAFIPGDCFFPAGGGENTIRLNFSNASPEEIETGISRLGKVMKKYLTCIQKK</sequence>
<evidence type="ECO:0000256" key="6">
    <source>
        <dbReference type="ARBA" id="ARBA00022898"/>
    </source>
</evidence>
<keyword evidence="5 8" id="KW-0808">Transferase</keyword>
<evidence type="ECO:0000256" key="5">
    <source>
        <dbReference type="ARBA" id="ARBA00022679"/>
    </source>
</evidence>
<organism evidence="8 9">
    <name type="scientific">Thermanaerosceptrum fracticalcis</name>
    <dbReference type="NCBI Taxonomy" id="1712410"/>
    <lineage>
        <taxon>Bacteria</taxon>
        <taxon>Bacillati</taxon>
        <taxon>Bacillota</taxon>
        <taxon>Clostridia</taxon>
        <taxon>Eubacteriales</taxon>
        <taxon>Peptococcaceae</taxon>
        <taxon>Thermanaerosceptrum</taxon>
    </lineage>
</organism>
<reference evidence="8 9" key="1">
    <citation type="journal article" date="2019" name="Front. Microbiol.">
        <title>Thermoanaerosceptrum fracticalcis gen. nov. sp. nov., a Novel Fumarate-Fermenting Microorganism From a Deep Fractured Carbonate Aquifer of the US Great Basin.</title>
        <authorList>
            <person name="Hamilton-Brehm S.D."/>
            <person name="Stewart L.E."/>
            <person name="Zavarin M."/>
            <person name="Caldwell M."/>
            <person name="Lawson P.A."/>
            <person name="Onstott T.C."/>
            <person name="Grzymski J."/>
            <person name="Neveux I."/>
            <person name="Lollar B.S."/>
            <person name="Russell C.E."/>
            <person name="Moser D.P."/>
        </authorList>
    </citation>
    <scope>NUCLEOTIDE SEQUENCE [LARGE SCALE GENOMIC DNA]</scope>
    <source>
        <strain evidence="8 9">DRI-13</strain>
    </source>
</reference>
<dbReference type="GO" id="GO:0030170">
    <property type="term" value="F:pyridoxal phosphate binding"/>
    <property type="evidence" value="ECO:0007669"/>
    <property type="project" value="InterPro"/>
</dbReference>
<dbReference type="CDD" id="cd00609">
    <property type="entry name" value="AAT_like"/>
    <property type="match status" value="1"/>
</dbReference>
<evidence type="ECO:0000256" key="4">
    <source>
        <dbReference type="ARBA" id="ARBA00022576"/>
    </source>
</evidence>
<dbReference type="EMBL" id="CP045798">
    <property type="protein sequence ID" value="QNB48425.1"/>
    <property type="molecule type" value="Genomic_DNA"/>
</dbReference>
<protein>
    <submittedName>
        <fullName evidence="8">Aminotransferase class I/II-fold pyridoxal phosphate-dependent enzyme</fullName>
    </submittedName>
</protein>
<evidence type="ECO:0000256" key="1">
    <source>
        <dbReference type="ARBA" id="ARBA00001933"/>
    </source>
</evidence>
<dbReference type="InterPro" id="IPR004839">
    <property type="entry name" value="Aminotransferase_I/II_large"/>
</dbReference>
<keyword evidence="6" id="KW-0663">Pyridoxal phosphate</keyword>
<evidence type="ECO:0000256" key="3">
    <source>
        <dbReference type="ARBA" id="ARBA00011738"/>
    </source>
</evidence>
<dbReference type="PANTHER" id="PTHR42790">
    <property type="entry name" value="AMINOTRANSFERASE"/>
    <property type="match status" value="1"/>
</dbReference>
<comment type="cofactor">
    <cofactor evidence="1">
        <name>pyridoxal 5'-phosphate</name>
        <dbReference type="ChEBI" id="CHEBI:597326"/>
    </cofactor>
</comment>
<dbReference type="OrthoDB" id="9808770at2"/>
<evidence type="ECO:0000259" key="7">
    <source>
        <dbReference type="Pfam" id="PF00155"/>
    </source>
</evidence>
<dbReference type="InterPro" id="IPR050859">
    <property type="entry name" value="Class-I_PLP-dep_aminotransf"/>
</dbReference>
<accession>A0A7G6E8M1</accession>
<dbReference type="Proteomes" id="UP000515847">
    <property type="component" value="Chromosome"/>
</dbReference>
<proteinExistence type="inferred from homology"/>
<dbReference type="GO" id="GO:0008483">
    <property type="term" value="F:transaminase activity"/>
    <property type="evidence" value="ECO:0007669"/>
    <property type="project" value="UniProtKB-KW"/>
</dbReference>
<comment type="subunit">
    <text evidence="3">Homodimer.</text>
</comment>
<gene>
    <name evidence="8" type="ORF">BR63_13070</name>
</gene>